<name>A0A9P0N7Y8_9DIPT</name>
<feature type="signal peptide" evidence="1">
    <location>
        <begin position="1"/>
        <end position="19"/>
    </location>
</feature>
<evidence type="ECO:0000259" key="2">
    <source>
        <dbReference type="Pfam" id="PF01826"/>
    </source>
</evidence>
<dbReference type="InterPro" id="IPR002919">
    <property type="entry name" value="TIL_dom"/>
</dbReference>
<dbReference type="Pfam" id="PF01826">
    <property type="entry name" value="TIL"/>
    <property type="match status" value="1"/>
</dbReference>
<keyword evidence="4" id="KW-1185">Reference proteome</keyword>
<keyword evidence="1" id="KW-0732">Signal</keyword>
<gene>
    <name evidence="3" type="ORF">CHIRRI_LOCUS645</name>
</gene>
<sequence>MKLLFLIFIFVAIFAKNSSLATKADSKKCKANEVYKECGSSCSDSCDRIFILCPYQCEPGCYCVDGYCRSSPGRCILYPW</sequence>
<proteinExistence type="predicted"/>
<accession>A0A9P0N7Y8</accession>
<dbReference type="CDD" id="cd19941">
    <property type="entry name" value="TIL"/>
    <property type="match status" value="1"/>
</dbReference>
<evidence type="ECO:0000313" key="3">
    <source>
        <dbReference type="EMBL" id="CAH1708295.1"/>
    </source>
</evidence>
<dbReference type="SUPFAM" id="SSF57567">
    <property type="entry name" value="Serine protease inhibitors"/>
    <property type="match status" value="1"/>
</dbReference>
<reference evidence="3" key="2">
    <citation type="submission" date="2022-10" db="EMBL/GenBank/DDBJ databases">
        <authorList>
            <consortium name="ENA_rothamsted_submissions"/>
            <consortium name="culmorum"/>
            <person name="King R."/>
        </authorList>
    </citation>
    <scope>NUCLEOTIDE SEQUENCE</scope>
</reference>
<protein>
    <recommendedName>
        <fullName evidence="2">TIL domain-containing protein</fullName>
    </recommendedName>
</protein>
<feature type="domain" description="TIL" evidence="2">
    <location>
        <begin position="29"/>
        <end position="76"/>
    </location>
</feature>
<dbReference type="AlphaFoldDB" id="A0A9P0N7Y8"/>
<dbReference type="Proteomes" id="UP001153620">
    <property type="component" value="Chromosome 1"/>
</dbReference>
<dbReference type="InterPro" id="IPR036084">
    <property type="entry name" value="Ser_inhib-like_sf"/>
</dbReference>
<dbReference type="EMBL" id="OU895877">
    <property type="protein sequence ID" value="CAH1708295.1"/>
    <property type="molecule type" value="Genomic_DNA"/>
</dbReference>
<feature type="chain" id="PRO_5040300273" description="TIL domain-containing protein" evidence="1">
    <location>
        <begin position="20"/>
        <end position="80"/>
    </location>
</feature>
<dbReference type="Gene3D" id="2.10.25.10">
    <property type="entry name" value="Laminin"/>
    <property type="match status" value="1"/>
</dbReference>
<evidence type="ECO:0000313" key="4">
    <source>
        <dbReference type="Proteomes" id="UP001153620"/>
    </source>
</evidence>
<organism evidence="3 4">
    <name type="scientific">Chironomus riparius</name>
    <dbReference type="NCBI Taxonomy" id="315576"/>
    <lineage>
        <taxon>Eukaryota</taxon>
        <taxon>Metazoa</taxon>
        <taxon>Ecdysozoa</taxon>
        <taxon>Arthropoda</taxon>
        <taxon>Hexapoda</taxon>
        <taxon>Insecta</taxon>
        <taxon>Pterygota</taxon>
        <taxon>Neoptera</taxon>
        <taxon>Endopterygota</taxon>
        <taxon>Diptera</taxon>
        <taxon>Nematocera</taxon>
        <taxon>Chironomoidea</taxon>
        <taxon>Chironomidae</taxon>
        <taxon>Chironominae</taxon>
        <taxon>Chironomus</taxon>
    </lineage>
</organism>
<reference evidence="3" key="1">
    <citation type="submission" date="2022-01" db="EMBL/GenBank/DDBJ databases">
        <authorList>
            <person name="King R."/>
        </authorList>
    </citation>
    <scope>NUCLEOTIDE SEQUENCE</scope>
</reference>
<evidence type="ECO:0000256" key="1">
    <source>
        <dbReference type="SAM" id="SignalP"/>
    </source>
</evidence>